<dbReference type="HOGENOM" id="CLU_1794243_0_0_5"/>
<dbReference type="STRING" id="1384459.GL4_1844"/>
<dbReference type="AlphaFoldDB" id="A0A0A8K3B9"/>
<accession>A0A0A8K3B9</accession>
<keyword evidence="1" id="KW-0732">Signal</keyword>
<dbReference type="Pfam" id="PF10648">
    <property type="entry name" value="Gmad2"/>
    <property type="match status" value="1"/>
</dbReference>
<gene>
    <name evidence="3" type="ORF">GL4_1844</name>
</gene>
<keyword evidence="4" id="KW-1185">Reference proteome</keyword>
<feature type="chain" id="PRO_5002055620" description="Bacterial spore germination immunoglobulin-like domain-containing protein" evidence="1">
    <location>
        <begin position="21"/>
        <end position="144"/>
    </location>
</feature>
<dbReference type="Proteomes" id="UP000031643">
    <property type="component" value="Chromosome"/>
</dbReference>
<evidence type="ECO:0000313" key="4">
    <source>
        <dbReference type="Proteomes" id="UP000031643"/>
    </source>
</evidence>
<protein>
    <recommendedName>
        <fullName evidence="2">Bacterial spore germination immunoglobulin-like domain-containing protein</fullName>
    </recommendedName>
</protein>
<feature type="signal peptide" evidence="1">
    <location>
        <begin position="1"/>
        <end position="20"/>
    </location>
</feature>
<dbReference type="KEGG" id="mcg:GL4_1844"/>
<feature type="domain" description="Bacterial spore germination immunoglobulin-like" evidence="2">
    <location>
        <begin position="49"/>
        <end position="129"/>
    </location>
</feature>
<name>A0A0A8K3B9_9HYPH</name>
<evidence type="ECO:0000259" key="2">
    <source>
        <dbReference type="Pfam" id="PF10648"/>
    </source>
</evidence>
<reference evidence="3 4" key="1">
    <citation type="submission" date="2014-09" db="EMBL/GenBank/DDBJ databases">
        <title>Genome sequencing of Methyloceanibacter caenitepidi Gela4.</title>
        <authorList>
            <person name="Takeuchi M."/>
            <person name="Susumu S."/>
            <person name="Kamagata Y."/>
            <person name="Oshima K."/>
            <person name="Hattori M."/>
            <person name="Iwasaki W."/>
        </authorList>
    </citation>
    <scope>NUCLEOTIDE SEQUENCE [LARGE SCALE GENOMIC DNA]</scope>
    <source>
        <strain evidence="3 4">Gela4</strain>
    </source>
</reference>
<proteinExistence type="predicted"/>
<organism evidence="3 4">
    <name type="scientific">Methyloceanibacter caenitepidi</name>
    <dbReference type="NCBI Taxonomy" id="1384459"/>
    <lineage>
        <taxon>Bacteria</taxon>
        <taxon>Pseudomonadati</taxon>
        <taxon>Pseudomonadota</taxon>
        <taxon>Alphaproteobacteria</taxon>
        <taxon>Hyphomicrobiales</taxon>
        <taxon>Hyphomicrobiaceae</taxon>
        <taxon>Methyloceanibacter</taxon>
    </lineage>
</organism>
<dbReference type="InterPro" id="IPR018911">
    <property type="entry name" value="Gmad2_Ig-like_dom"/>
</dbReference>
<evidence type="ECO:0000313" key="3">
    <source>
        <dbReference type="EMBL" id="BAQ17296.1"/>
    </source>
</evidence>
<sequence length="144" mass="14743">MVAGGVFGASLMLAVLPAVAMGSLVEGEETDNCSNADGALDEAAFVIATGPKPGERVESGFDVTGCSRTFESNVQWKLLARDGSVLASGHTTGGGVDGPGAFSFSIPYTVTVQQLGHLEVFEEDVSDGEGFPPGRTVIPLVLKP</sequence>
<dbReference type="EMBL" id="AP014648">
    <property type="protein sequence ID" value="BAQ17296.1"/>
    <property type="molecule type" value="Genomic_DNA"/>
</dbReference>
<evidence type="ECO:0000256" key="1">
    <source>
        <dbReference type="SAM" id="SignalP"/>
    </source>
</evidence>